<comment type="subcellular location">
    <subcellularLocation>
        <location evidence="1">Nucleus</location>
    </subcellularLocation>
</comment>
<dbReference type="PANTHER" id="PTHR16223:SF138">
    <property type="entry name" value="TRANSCRIPTION FACTOR BHLH103-LIKE"/>
    <property type="match status" value="1"/>
</dbReference>
<dbReference type="GO" id="GO:0000981">
    <property type="term" value="F:DNA-binding transcription factor activity, RNA polymerase II-specific"/>
    <property type="evidence" value="ECO:0007669"/>
    <property type="project" value="TreeGrafter"/>
</dbReference>
<dbReference type="OrthoDB" id="1870356at2759"/>
<evidence type="ECO:0000313" key="8">
    <source>
        <dbReference type="Proteomes" id="UP000634136"/>
    </source>
</evidence>
<dbReference type="CDD" id="cd11393">
    <property type="entry name" value="bHLH_AtbHLH_like"/>
    <property type="match status" value="1"/>
</dbReference>
<evidence type="ECO:0000313" key="7">
    <source>
        <dbReference type="EMBL" id="KAF7811341.1"/>
    </source>
</evidence>
<dbReference type="GO" id="GO:0000978">
    <property type="term" value="F:RNA polymerase II cis-regulatory region sequence-specific DNA binding"/>
    <property type="evidence" value="ECO:0007669"/>
    <property type="project" value="TreeGrafter"/>
</dbReference>
<evidence type="ECO:0000256" key="5">
    <source>
        <dbReference type="ARBA" id="ARBA00023242"/>
    </source>
</evidence>
<dbReference type="GO" id="GO:0005634">
    <property type="term" value="C:nucleus"/>
    <property type="evidence" value="ECO:0007669"/>
    <property type="project" value="UniProtKB-SubCell"/>
</dbReference>
<protein>
    <submittedName>
        <fullName evidence="7">Transcription factor bHLH110-like isoform X1</fullName>
    </submittedName>
</protein>
<dbReference type="EMBL" id="JAAIUW010000010">
    <property type="protein sequence ID" value="KAF7811341.1"/>
    <property type="molecule type" value="Genomic_DNA"/>
</dbReference>
<keyword evidence="5" id="KW-0539">Nucleus</keyword>
<dbReference type="Gene3D" id="4.10.280.10">
    <property type="entry name" value="Helix-loop-helix DNA-binding domain"/>
    <property type="match status" value="1"/>
</dbReference>
<organism evidence="7 8">
    <name type="scientific">Senna tora</name>
    <dbReference type="NCBI Taxonomy" id="362788"/>
    <lineage>
        <taxon>Eukaryota</taxon>
        <taxon>Viridiplantae</taxon>
        <taxon>Streptophyta</taxon>
        <taxon>Embryophyta</taxon>
        <taxon>Tracheophyta</taxon>
        <taxon>Spermatophyta</taxon>
        <taxon>Magnoliopsida</taxon>
        <taxon>eudicotyledons</taxon>
        <taxon>Gunneridae</taxon>
        <taxon>Pentapetalae</taxon>
        <taxon>rosids</taxon>
        <taxon>fabids</taxon>
        <taxon>Fabales</taxon>
        <taxon>Fabaceae</taxon>
        <taxon>Caesalpinioideae</taxon>
        <taxon>Cassia clade</taxon>
        <taxon>Senna</taxon>
    </lineage>
</organism>
<keyword evidence="4" id="KW-0804">Transcription</keyword>
<gene>
    <name evidence="7" type="ORF">G2W53_032317</name>
</gene>
<feature type="domain" description="BHLH" evidence="6">
    <location>
        <begin position="156"/>
        <end position="205"/>
    </location>
</feature>
<dbReference type="InterPro" id="IPR045239">
    <property type="entry name" value="bHLH95_bHLH"/>
</dbReference>
<dbReference type="InterPro" id="IPR011598">
    <property type="entry name" value="bHLH_dom"/>
</dbReference>
<dbReference type="AlphaFoldDB" id="A0A834WA60"/>
<evidence type="ECO:0000259" key="6">
    <source>
        <dbReference type="PROSITE" id="PS50888"/>
    </source>
</evidence>
<keyword evidence="3" id="KW-0238">DNA-binding</keyword>
<reference evidence="7" key="1">
    <citation type="submission" date="2020-09" db="EMBL/GenBank/DDBJ databases">
        <title>Genome-Enabled Discovery of Anthraquinone Biosynthesis in Senna tora.</title>
        <authorList>
            <person name="Kang S.-H."/>
            <person name="Pandey R.P."/>
            <person name="Lee C.-M."/>
            <person name="Sim J.-S."/>
            <person name="Jeong J.-T."/>
            <person name="Choi B.-S."/>
            <person name="Jung M."/>
            <person name="Ginzburg D."/>
            <person name="Zhao K."/>
            <person name="Won S.Y."/>
            <person name="Oh T.-J."/>
            <person name="Yu Y."/>
            <person name="Kim N.-H."/>
            <person name="Lee O.R."/>
            <person name="Lee T.-H."/>
            <person name="Bashyal P."/>
            <person name="Kim T.-S."/>
            <person name="Lee W.-H."/>
            <person name="Kawkins C."/>
            <person name="Kim C.-K."/>
            <person name="Kim J.S."/>
            <person name="Ahn B.O."/>
            <person name="Rhee S.Y."/>
            <person name="Sohng J.K."/>
        </authorList>
    </citation>
    <scope>NUCLEOTIDE SEQUENCE</scope>
    <source>
        <tissue evidence="7">Leaf</tissue>
    </source>
</reference>
<keyword evidence="2" id="KW-0805">Transcription regulation</keyword>
<keyword evidence="8" id="KW-1185">Reference proteome</keyword>
<sequence>MRNALLPTVSSKLHYCYGDTTEVQLEHFKAGMQMQDLIHFHNNGLCMESRILNNDIQLRRGGYTIMPSQSQSLNIQQDSSYRVSSTKDISHKSLLPSERPIDSHFDEVRGNAKKRPFEVNDKDNMAVFKKIKGNLQSKITNLGSKWHHTRDQALEKIPKNNVHVPVRRNQKLSDKITTLQKLVSPFGKTDTASVLQEASLYIKLLQEQIRNLFHMLSFSYKNTAQVPPYKQVDN</sequence>
<dbReference type="InterPro" id="IPR045843">
    <property type="entry name" value="IND-like"/>
</dbReference>
<evidence type="ECO:0000256" key="1">
    <source>
        <dbReference type="ARBA" id="ARBA00004123"/>
    </source>
</evidence>
<evidence type="ECO:0000256" key="3">
    <source>
        <dbReference type="ARBA" id="ARBA00023125"/>
    </source>
</evidence>
<evidence type="ECO:0000256" key="2">
    <source>
        <dbReference type="ARBA" id="ARBA00023015"/>
    </source>
</evidence>
<dbReference type="Proteomes" id="UP000634136">
    <property type="component" value="Unassembled WGS sequence"/>
</dbReference>
<proteinExistence type="predicted"/>
<dbReference type="PROSITE" id="PS50888">
    <property type="entry name" value="BHLH"/>
    <property type="match status" value="1"/>
</dbReference>
<name>A0A834WA60_9FABA</name>
<accession>A0A834WA60</accession>
<evidence type="ECO:0000256" key="4">
    <source>
        <dbReference type="ARBA" id="ARBA00023163"/>
    </source>
</evidence>
<dbReference type="GO" id="GO:0046983">
    <property type="term" value="F:protein dimerization activity"/>
    <property type="evidence" value="ECO:0007669"/>
    <property type="project" value="InterPro"/>
</dbReference>
<dbReference type="InterPro" id="IPR036638">
    <property type="entry name" value="HLH_DNA-bd_sf"/>
</dbReference>
<comment type="caution">
    <text evidence="7">The sequence shown here is derived from an EMBL/GenBank/DDBJ whole genome shotgun (WGS) entry which is preliminary data.</text>
</comment>
<dbReference type="SUPFAM" id="SSF47459">
    <property type="entry name" value="HLH, helix-loop-helix DNA-binding domain"/>
    <property type="match status" value="1"/>
</dbReference>
<dbReference type="PANTHER" id="PTHR16223">
    <property type="entry name" value="TRANSCRIPTION FACTOR BHLH83-RELATED"/>
    <property type="match status" value="1"/>
</dbReference>